<accession>A0ABQ6B2F8</accession>
<sequence length="61" mass="6895">MQVKAAINLERMVQPLFLGWGARSQTVLTKIGINEVKQRDWLSRASNPIVLLHTRNAHDAT</sequence>
<dbReference type="EMBL" id="BSOW01000018">
    <property type="protein sequence ID" value="GLR88288.1"/>
    <property type="molecule type" value="Genomic_DNA"/>
</dbReference>
<gene>
    <name evidence="1" type="ORF">GCM10007857_50000</name>
</gene>
<name>A0ABQ6B2F8_9BRAD</name>
<keyword evidence="2" id="KW-1185">Reference proteome</keyword>
<reference evidence="2" key="1">
    <citation type="journal article" date="2019" name="Int. J. Syst. Evol. Microbiol.">
        <title>The Global Catalogue of Microorganisms (GCM) 10K type strain sequencing project: providing services to taxonomists for standard genome sequencing and annotation.</title>
        <authorList>
            <consortium name="The Broad Institute Genomics Platform"/>
            <consortium name="The Broad Institute Genome Sequencing Center for Infectious Disease"/>
            <person name="Wu L."/>
            <person name="Ma J."/>
        </authorList>
    </citation>
    <scope>NUCLEOTIDE SEQUENCE [LARGE SCALE GENOMIC DNA]</scope>
    <source>
        <strain evidence="2">NBRC 102520</strain>
    </source>
</reference>
<protein>
    <submittedName>
        <fullName evidence="1">Uncharacterized protein</fullName>
    </submittedName>
</protein>
<comment type="caution">
    <text evidence="1">The sequence shown here is derived from an EMBL/GenBank/DDBJ whole genome shotgun (WGS) entry which is preliminary data.</text>
</comment>
<dbReference type="Proteomes" id="UP001156905">
    <property type="component" value="Unassembled WGS sequence"/>
</dbReference>
<proteinExistence type="predicted"/>
<evidence type="ECO:0000313" key="1">
    <source>
        <dbReference type="EMBL" id="GLR88288.1"/>
    </source>
</evidence>
<organism evidence="1 2">
    <name type="scientific">Bradyrhizobium iriomotense</name>
    <dbReference type="NCBI Taxonomy" id="441950"/>
    <lineage>
        <taxon>Bacteria</taxon>
        <taxon>Pseudomonadati</taxon>
        <taxon>Pseudomonadota</taxon>
        <taxon>Alphaproteobacteria</taxon>
        <taxon>Hyphomicrobiales</taxon>
        <taxon>Nitrobacteraceae</taxon>
        <taxon>Bradyrhizobium</taxon>
    </lineage>
</organism>
<evidence type="ECO:0000313" key="2">
    <source>
        <dbReference type="Proteomes" id="UP001156905"/>
    </source>
</evidence>